<protein>
    <submittedName>
        <fullName evidence="3">Mobile element protein</fullName>
    </submittedName>
</protein>
<dbReference type="WBParaSite" id="maker-unitig_21015-snap-gene-0.2-mRNA-1">
    <property type="protein sequence ID" value="maker-unitig_21015-snap-gene-0.2-mRNA-1"/>
    <property type="gene ID" value="maker-unitig_21015-snap-gene-0.2"/>
</dbReference>
<evidence type="ECO:0000313" key="2">
    <source>
        <dbReference type="Proteomes" id="UP000095280"/>
    </source>
</evidence>
<keyword evidence="1" id="KW-0732">Signal</keyword>
<evidence type="ECO:0000313" key="3">
    <source>
        <dbReference type="WBParaSite" id="maker-unitig_21015-snap-gene-0.2-mRNA-1"/>
    </source>
</evidence>
<dbReference type="AlphaFoldDB" id="A0A1I8F5U1"/>
<evidence type="ECO:0000256" key="1">
    <source>
        <dbReference type="SAM" id="SignalP"/>
    </source>
</evidence>
<keyword evidence="2" id="KW-1185">Reference proteome</keyword>
<proteinExistence type="predicted"/>
<sequence>MSGWLELATFLSAIVAEFATWDLRAAGGERIVVELRHTSTSSRRQRPVAL</sequence>
<organism evidence="2 3">
    <name type="scientific">Macrostomum lignano</name>
    <dbReference type="NCBI Taxonomy" id="282301"/>
    <lineage>
        <taxon>Eukaryota</taxon>
        <taxon>Metazoa</taxon>
        <taxon>Spiralia</taxon>
        <taxon>Lophotrochozoa</taxon>
        <taxon>Platyhelminthes</taxon>
        <taxon>Rhabditophora</taxon>
        <taxon>Macrostomorpha</taxon>
        <taxon>Macrostomida</taxon>
        <taxon>Macrostomidae</taxon>
        <taxon>Macrostomum</taxon>
    </lineage>
</organism>
<name>A0A1I8F5U1_9PLAT</name>
<dbReference type="Proteomes" id="UP000095280">
    <property type="component" value="Unplaced"/>
</dbReference>
<accession>A0A1I8F5U1</accession>
<reference evidence="3" key="1">
    <citation type="submission" date="2016-11" db="UniProtKB">
        <authorList>
            <consortium name="WormBaseParasite"/>
        </authorList>
    </citation>
    <scope>IDENTIFICATION</scope>
</reference>
<feature type="chain" id="PRO_5009318590" evidence="1">
    <location>
        <begin position="17"/>
        <end position="50"/>
    </location>
</feature>
<feature type="signal peptide" evidence="1">
    <location>
        <begin position="1"/>
        <end position="16"/>
    </location>
</feature>